<keyword evidence="1" id="KW-1133">Transmembrane helix</keyword>
<reference evidence="2" key="2">
    <citation type="submission" date="2019-11" db="EMBL/GenBank/DDBJ databases">
        <title>Improved Assembly of Tolypothrix boutellei genome.</title>
        <authorList>
            <person name="Sarangi A.N."/>
            <person name="Mukherjee M."/>
            <person name="Ghosh S."/>
            <person name="Singh D."/>
            <person name="Das A."/>
            <person name="Kant S."/>
            <person name="Prusty A."/>
            <person name="Tripathy S."/>
        </authorList>
    </citation>
    <scope>NUCLEOTIDE SEQUENCE</scope>
    <source>
        <strain evidence="2">VB521301</strain>
    </source>
</reference>
<feature type="transmembrane region" description="Helical" evidence="1">
    <location>
        <begin position="34"/>
        <end position="58"/>
    </location>
</feature>
<proteinExistence type="predicted"/>
<keyword evidence="1" id="KW-0812">Transmembrane</keyword>
<gene>
    <name evidence="2" type="ORF">DA73_0400025105</name>
</gene>
<comment type="caution">
    <text evidence="2">The sequence shown here is derived from an EMBL/GenBank/DDBJ whole genome shotgun (WGS) entry which is preliminary data.</text>
</comment>
<organism evidence="2 3">
    <name type="scientific">Tolypothrix bouteillei VB521301</name>
    <dbReference type="NCBI Taxonomy" id="1479485"/>
    <lineage>
        <taxon>Bacteria</taxon>
        <taxon>Bacillati</taxon>
        <taxon>Cyanobacteriota</taxon>
        <taxon>Cyanophyceae</taxon>
        <taxon>Nostocales</taxon>
        <taxon>Tolypothrichaceae</taxon>
        <taxon>Tolypothrix</taxon>
    </lineage>
</organism>
<accession>A0A8S9T770</accession>
<dbReference type="RefSeq" id="WP_038091893.1">
    <property type="nucleotide sequence ID" value="NZ_JHEG04000001.1"/>
</dbReference>
<reference evidence="2" key="1">
    <citation type="journal article" date="2015" name="Genome Announc.">
        <title>Draft Genome Sequence of Tolypothrix boutellei Strain VB521301.</title>
        <authorList>
            <person name="Chandrababunaidu M.M."/>
            <person name="Singh D."/>
            <person name="Sen D."/>
            <person name="Bhan S."/>
            <person name="Das S."/>
            <person name="Gupta A."/>
            <person name="Adhikary S.P."/>
            <person name="Tripathy S."/>
        </authorList>
    </citation>
    <scope>NUCLEOTIDE SEQUENCE</scope>
    <source>
        <strain evidence="2">VB521301</strain>
    </source>
</reference>
<evidence type="ECO:0000313" key="2">
    <source>
        <dbReference type="EMBL" id="KAF3888401.1"/>
    </source>
</evidence>
<sequence length="113" mass="12597">MSKLSIKVTGLVLLLICVYYLVQNLIFASRYHSFFYQSFPATGSMLALILGIFTLIFFPKNTDNLGWILLGISMVLALLSGGVIFQTTSLWNFFVAFSALSVGYKLLDEGRLL</sequence>
<feature type="transmembrane region" description="Helical" evidence="1">
    <location>
        <begin position="65"/>
        <end position="84"/>
    </location>
</feature>
<keyword evidence="1" id="KW-0472">Membrane</keyword>
<protein>
    <submittedName>
        <fullName evidence="2">Uncharacterized protein</fullName>
    </submittedName>
</protein>
<dbReference type="EMBL" id="JHEG04000001">
    <property type="protein sequence ID" value="KAF3888401.1"/>
    <property type="molecule type" value="Genomic_DNA"/>
</dbReference>
<evidence type="ECO:0000313" key="3">
    <source>
        <dbReference type="Proteomes" id="UP000029738"/>
    </source>
</evidence>
<dbReference type="AlphaFoldDB" id="A0A8S9T770"/>
<evidence type="ECO:0000256" key="1">
    <source>
        <dbReference type="SAM" id="Phobius"/>
    </source>
</evidence>
<keyword evidence="3" id="KW-1185">Reference proteome</keyword>
<name>A0A8S9T770_9CYAN</name>
<dbReference type="Proteomes" id="UP000029738">
    <property type="component" value="Unassembled WGS sequence"/>
</dbReference>